<dbReference type="RefSeq" id="WP_053253159.1">
    <property type="nucleotide sequence ID" value="NZ_LGAP01000050.1"/>
</dbReference>
<sequence>MIANNELRDPESRRVAFLCPVSALGLSLAGLLSSGAAFAGDLPQRKAGLWTVTSQDNAFADWKMCVDDTLYNLVESDVWSDFKDECVVQSFERDGDNYKLAAKCDSSFAGAADLSVALDGDFSTRYRLSIRTESPGLGGQTVVQSSTLDAKFVGACPEGLAPGAKEMRGGMVVQPPKKTAPAFNWAKP</sequence>
<dbReference type="EMBL" id="LGAP01000050">
    <property type="protein sequence ID" value="KOF12569.1"/>
    <property type="molecule type" value="Genomic_DNA"/>
</dbReference>
<name>A0A0L8BDA5_ENSAD</name>
<feature type="signal peptide" evidence="1">
    <location>
        <begin position="1"/>
        <end position="39"/>
    </location>
</feature>
<proteinExistence type="predicted"/>
<dbReference type="OrthoDB" id="8300591at2"/>
<evidence type="ECO:0000256" key="1">
    <source>
        <dbReference type="SAM" id="SignalP"/>
    </source>
</evidence>
<accession>A0A0L8BDA5</accession>
<dbReference type="InterPro" id="IPR022061">
    <property type="entry name" value="DUF3617"/>
</dbReference>
<dbReference type="Pfam" id="PF12276">
    <property type="entry name" value="DUF3617"/>
    <property type="match status" value="1"/>
</dbReference>
<keyword evidence="1" id="KW-0732">Signal</keyword>
<dbReference type="Proteomes" id="UP000037425">
    <property type="component" value="Unassembled WGS sequence"/>
</dbReference>
<organism evidence="2 3">
    <name type="scientific">Ensifer adhaerens</name>
    <name type="common">Sinorhizobium morelense</name>
    <dbReference type="NCBI Taxonomy" id="106592"/>
    <lineage>
        <taxon>Bacteria</taxon>
        <taxon>Pseudomonadati</taxon>
        <taxon>Pseudomonadota</taxon>
        <taxon>Alphaproteobacteria</taxon>
        <taxon>Hyphomicrobiales</taxon>
        <taxon>Rhizobiaceae</taxon>
        <taxon>Sinorhizobium/Ensifer group</taxon>
        <taxon>Ensifer</taxon>
    </lineage>
</organism>
<protein>
    <recommendedName>
        <fullName evidence="4">DUF3617 family protein</fullName>
    </recommendedName>
</protein>
<reference evidence="3" key="1">
    <citation type="submission" date="2015-07" db="EMBL/GenBank/DDBJ databases">
        <title>Whole genome sequence of an Ensifer adhaerens strain isolated from a cave pool in the Wind Cave National Park.</title>
        <authorList>
            <person name="Eng W.W.H."/>
            <person name="Gan H.M."/>
            <person name="Barton H.A."/>
            <person name="Savka M.A."/>
        </authorList>
    </citation>
    <scope>NUCLEOTIDE SEQUENCE [LARGE SCALE GENOMIC DNA]</scope>
    <source>
        <strain evidence="3">SD006</strain>
    </source>
</reference>
<feature type="chain" id="PRO_5005580990" description="DUF3617 family protein" evidence="1">
    <location>
        <begin position="40"/>
        <end position="188"/>
    </location>
</feature>
<dbReference type="PATRIC" id="fig|106592.7.peg.6455"/>
<evidence type="ECO:0000313" key="3">
    <source>
        <dbReference type="Proteomes" id="UP000037425"/>
    </source>
</evidence>
<evidence type="ECO:0000313" key="2">
    <source>
        <dbReference type="EMBL" id="KOF12569.1"/>
    </source>
</evidence>
<comment type="caution">
    <text evidence="2">The sequence shown here is derived from an EMBL/GenBank/DDBJ whole genome shotgun (WGS) entry which is preliminary data.</text>
</comment>
<evidence type="ECO:0008006" key="4">
    <source>
        <dbReference type="Google" id="ProtNLM"/>
    </source>
</evidence>
<gene>
    <name evidence="2" type="ORF">AC244_33700</name>
</gene>
<dbReference type="AlphaFoldDB" id="A0A0L8BDA5"/>